<name>A0ABS0NPL3_9ACTN</name>
<evidence type="ECO:0000313" key="3">
    <source>
        <dbReference type="Proteomes" id="UP000807371"/>
    </source>
</evidence>
<evidence type="ECO:0000313" key="2">
    <source>
        <dbReference type="EMBL" id="MBH5336994.1"/>
    </source>
</evidence>
<gene>
    <name evidence="2" type="ORF">IHE55_20395</name>
</gene>
<protein>
    <recommendedName>
        <fullName evidence="1">Methylase-associated X1 domain-containing protein</fullName>
    </recommendedName>
</protein>
<feature type="domain" description="Methylase-associated X1" evidence="1">
    <location>
        <begin position="51"/>
        <end position="166"/>
    </location>
</feature>
<organism evidence="2 3">
    <name type="scientific">Streptomyces pactum</name>
    <dbReference type="NCBI Taxonomy" id="68249"/>
    <lineage>
        <taxon>Bacteria</taxon>
        <taxon>Bacillati</taxon>
        <taxon>Actinomycetota</taxon>
        <taxon>Actinomycetes</taxon>
        <taxon>Kitasatosporales</taxon>
        <taxon>Streptomycetaceae</taxon>
        <taxon>Streptomyces</taxon>
    </lineage>
</organism>
<dbReference type="InterPro" id="IPR046894">
    <property type="entry name" value="MTaX1"/>
</dbReference>
<proteinExistence type="predicted"/>
<reference evidence="2 3" key="1">
    <citation type="submission" date="2020-09" db="EMBL/GenBank/DDBJ databases">
        <title>Biosynthesis of the nuclear factor of activated T cells inhibitor NFAT-133 and its congeners in Streptomyces pactum.</title>
        <authorList>
            <person name="Zhou W."/>
            <person name="Posri P."/>
            <person name="Abugrain M.E."/>
            <person name="Weisberg A.J."/>
            <person name="Chang J.H."/>
            <person name="Mahmud T."/>
        </authorList>
    </citation>
    <scope>NUCLEOTIDE SEQUENCE [LARGE SCALE GENOMIC DNA]</scope>
    <source>
        <strain evidence="2 3">ATCC 27456</strain>
    </source>
</reference>
<sequence length="179" mass="19952">MVMRSRAGAGTRHANRLFAASLADHCSSGDTLELDKRPFDLRAAVPLPPLMRVYLYTMTTHPSERQQGAYRIQIILPNKGRHFDTTDDAYVILAGYNPSLEVFALWDADAHDIGKGIPHSKGVQILEDTLLEAMSLGVARQTRKLRGTDESETVVASRPDTLPEALELRWQLSIERLIS</sequence>
<evidence type="ECO:0000259" key="1">
    <source>
        <dbReference type="Pfam" id="PF20296"/>
    </source>
</evidence>
<dbReference type="RefSeq" id="WP_197990334.1">
    <property type="nucleotide sequence ID" value="NZ_JACYXC010000001.1"/>
</dbReference>
<keyword evidence="3" id="KW-1185">Reference proteome</keyword>
<comment type="caution">
    <text evidence="2">The sequence shown here is derived from an EMBL/GenBank/DDBJ whole genome shotgun (WGS) entry which is preliminary data.</text>
</comment>
<dbReference type="Proteomes" id="UP000807371">
    <property type="component" value="Unassembled WGS sequence"/>
</dbReference>
<accession>A0ABS0NPL3</accession>
<dbReference type="EMBL" id="JACYXC010000001">
    <property type="protein sequence ID" value="MBH5336994.1"/>
    <property type="molecule type" value="Genomic_DNA"/>
</dbReference>
<dbReference type="Pfam" id="PF20296">
    <property type="entry name" value="MTaX1"/>
    <property type="match status" value="1"/>
</dbReference>